<proteinExistence type="predicted"/>
<keyword evidence="2" id="KW-1133">Transmembrane helix</keyword>
<dbReference type="EMBL" id="JARBHB010000015">
    <property type="protein sequence ID" value="KAJ8867583.1"/>
    <property type="molecule type" value="Genomic_DNA"/>
</dbReference>
<comment type="caution">
    <text evidence="3">The sequence shown here is derived from an EMBL/GenBank/DDBJ whole genome shotgun (WGS) entry which is preliminary data.</text>
</comment>
<dbReference type="InterPro" id="IPR036397">
    <property type="entry name" value="RNaseH_sf"/>
</dbReference>
<evidence type="ECO:0000313" key="3">
    <source>
        <dbReference type="EMBL" id="KAJ8867583.1"/>
    </source>
</evidence>
<keyword evidence="4" id="KW-1185">Reference proteome</keyword>
<dbReference type="Gene3D" id="3.30.420.10">
    <property type="entry name" value="Ribonuclease H-like superfamily/Ribonuclease H"/>
    <property type="match status" value="1"/>
</dbReference>
<evidence type="ECO:0000256" key="2">
    <source>
        <dbReference type="SAM" id="Phobius"/>
    </source>
</evidence>
<accession>A0ABQ9G869</accession>
<gene>
    <name evidence="3" type="ORF">PR048_031385</name>
</gene>
<sequence>MSLAGGFSRGSPLYSNSRIPTLLHFHLASPSSALKTSLLRATQKLSNTLPRRVRHRENFPPQGELVYNSSRGPTYMATVAPPRRLLSSGQRTKTPWRWVCPAVVNRLLESASSNMNKLETFQLDCNILHFYGMDPCYFQDDDARCHVSRATMQWYADNNVRRLDWPAQSPDLNRIEHLWDELDHRVRARQARSKSIAQLTEWLQEEWRRIPVDVLQTLVERSCQTGWPLAIGWRLGLQAVTGVVFLTFILGTFYRSASLYHPQRRAILHLKNQKRKIKDKNKVDDGPPFFDFSTLRSKTVRILLASSALTSFGILTPLFYLGWRLYFRLKLRTCRRSGSPGKSRRCNMAAMHNGPVTLLLSAEDAGLSWLKKSHWPDIEGSLHPGSFRERLRHDQNILLLIIIEMQSIHCRERASSECLSGTRAGPLLISPAAGWAVPAVRVGTSKEASCQNSGRLQHCPTIRLLTSNQGETGFNPRPGHSRIFVSGNRAGRCRWSAGFLGHLPLPVTLRSAAAPLSPQFTHFGSQDPAVKEPPKSLNSTLVLKMVALRLTADLATPIHCLADPLDDARRGSNRVSRRLYSFYEDVGTTQLPMWPAQEEIDWREVGRPWRPRQRAASPDPLNTKRVGDVQANTAVEMRRGTVMLKSHVRASSGSEALEKALTIRERLTLRLQCCAIGAHYCKIISALRPYSAAVHTMQVGVYKKVLTFLYEKDSPCVLDSSLWISSIRECSCGKVESRGTDQGDCKPYRPESSHPAVGSHGWLYYLRADGVMQQRFQPSEQCFWAGVFGEGGGGRWNSCDRTRTWREVRAIKAQADPHKRPQLRDSAPKNKAETREQRKDKERR</sequence>
<name>A0ABQ9G869_9NEOP</name>
<feature type="region of interest" description="Disordered" evidence="1">
    <location>
        <begin position="812"/>
        <end position="844"/>
    </location>
</feature>
<dbReference type="Proteomes" id="UP001159363">
    <property type="component" value="Chromosome 14"/>
</dbReference>
<protein>
    <recommendedName>
        <fullName evidence="5">Transposase</fullName>
    </recommendedName>
</protein>
<keyword evidence="2" id="KW-0472">Membrane</keyword>
<keyword evidence="2" id="KW-0812">Transmembrane</keyword>
<organism evidence="3 4">
    <name type="scientific">Dryococelus australis</name>
    <dbReference type="NCBI Taxonomy" id="614101"/>
    <lineage>
        <taxon>Eukaryota</taxon>
        <taxon>Metazoa</taxon>
        <taxon>Ecdysozoa</taxon>
        <taxon>Arthropoda</taxon>
        <taxon>Hexapoda</taxon>
        <taxon>Insecta</taxon>
        <taxon>Pterygota</taxon>
        <taxon>Neoptera</taxon>
        <taxon>Polyneoptera</taxon>
        <taxon>Phasmatodea</taxon>
        <taxon>Verophasmatodea</taxon>
        <taxon>Anareolatae</taxon>
        <taxon>Phasmatidae</taxon>
        <taxon>Eurycanthinae</taxon>
        <taxon>Dryococelus</taxon>
    </lineage>
</organism>
<reference evidence="3 4" key="1">
    <citation type="submission" date="2023-02" db="EMBL/GenBank/DDBJ databases">
        <title>LHISI_Scaffold_Assembly.</title>
        <authorList>
            <person name="Stuart O.P."/>
            <person name="Cleave R."/>
            <person name="Magrath M.J.L."/>
            <person name="Mikheyev A.S."/>
        </authorList>
    </citation>
    <scope>NUCLEOTIDE SEQUENCE [LARGE SCALE GENOMIC DNA]</scope>
    <source>
        <strain evidence="3">Daus_M_001</strain>
        <tissue evidence="3">Leg muscle</tissue>
    </source>
</reference>
<feature type="transmembrane region" description="Helical" evidence="2">
    <location>
        <begin position="231"/>
        <end position="254"/>
    </location>
</feature>
<evidence type="ECO:0000256" key="1">
    <source>
        <dbReference type="SAM" id="MobiDB-lite"/>
    </source>
</evidence>
<feature type="transmembrane region" description="Helical" evidence="2">
    <location>
        <begin position="302"/>
        <end position="323"/>
    </location>
</feature>
<evidence type="ECO:0008006" key="5">
    <source>
        <dbReference type="Google" id="ProtNLM"/>
    </source>
</evidence>
<evidence type="ECO:0000313" key="4">
    <source>
        <dbReference type="Proteomes" id="UP001159363"/>
    </source>
</evidence>